<dbReference type="GeneID" id="73350391"/>
<evidence type="ECO:0000313" key="2">
    <source>
        <dbReference type="EMBL" id="UQC90927.1"/>
    </source>
</evidence>
<dbReference type="Proteomes" id="UP000830671">
    <property type="component" value="Chromosome 9"/>
</dbReference>
<feature type="region of interest" description="Disordered" evidence="1">
    <location>
        <begin position="75"/>
        <end position="100"/>
    </location>
</feature>
<sequence>MEPPLQMLSSTGNLAFSVSAWGSVPSNLCNAIHIESPWLPEAQHHYLQFMPWIPGFLMEMVGTLSGRVVGCLDPSADSRSPRVSDRKEQRRRNTGDLKAGALHWSFPNRGRARAQLAPHSKQASCTPSLWPVAGLSLACLLGVHRAVAVNKITSTRKQKSTTSSPT</sequence>
<reference evidence="2" key="1">
    <citation type="journal article" date="2021" name="Mol. Plant Microbe Interact.">
        <title>Complete Genome Sequence of the Plant-Pathogenic Fungus Colletotrichum lupini.</title>
        <authorList>
            <person name="Baroncelli R."/>
            <person name="Pensec F."/>
            <person name="Da Lio D."/>
            <person name="Boufleur T."/>
            <person name="Vicente I."/>
            <person name="Sarrocco S."/>
            <person name="Picot A."/>
            <person name="Baraldi E."/>
            <person name="Sukno S."/>
            <person name="Thon M."/>
            <person name="Le Floch G."/>
        </authorList>
    </citation>
    <scope>NUCLEOTIDE SEQUENCE</scope>
    <source>
        <strain evidence="2">IMI 504893</strain>
    </source>
</reference>
<proteinExistence type="predicted"/>
<evidence type="ECO:0000256" key="1">
    <source>
        <dbReference type="SAM" id="MobiDB-lite"/>
    </source>
</evidence>
<keyword evidence="3" id="KW-1185">Reference proteome</keyword>
<gene>
    <name evidence="2" type="ORF">CLUP02_16459</name>
</gene>
<protein>
    <submittedName>
        <fullName evidence="2">Uncharacterized protein</fullName>
    </submittedName>
</protein>
<organism evidence="2 3">
    <name type="scientific">Colletotrichum lupini</name>
    <dbReference type="NCBI Taxonomy" id="145971"/>
    <lineage>
        <taxon>Eukaryota</taxon>
        <taxon>Fungi</taxon>
        <taxon>Dikarya</taxon>
        <taxon>Ascomycota</taxon>
        <taxon>Pezizomycotina</taxon>
        <taxon>Sordariomycetes</taxon>
        <taxon>Hypocreomycetidae</taxon>
        <taxon>Glomerellales</taxon>
        <taxon>Glomerellaceae</taxon>
        <taxon>Colletotrichum</taxon>
        <taxon>Colletotrichum acutatum species complex</taxon>
    </lineage>
</organism>
<dbReference type="EMBL" id="CP019481">
    <property type="protein sequence ID" value="UQC90927.1"/>
    <property type="molecule type" value="Genomic_DNA"/>
</dbReference>
<accession>A0A9Q8T862</accession>
<dbReference type="KEGG" id="clup:CLUP02_16459"/>
<name>A0A9Q8T862_9PEZI</name>
<feature type="compositionally biased region" description="Basic and acidic residues" evidence="1">
    <location>
        <begin position="79"/>
        <end position="95"/>
    </location>
</feature>
<dbReference type="RefSeq" id="XP_049152528.1">
    <property type="nucleotide sequence ID" value="XM_049295381.1"/>
</dbReference>
<dbReference type="AlphaFoldDB" id="A0A9Q8T862"/>
<evidence type="ECO:0000313" key="3">
    <source>
        <dbReference type="Proteomes" id="UP000830671"/>
    </source>
</evidence>